<dbReference type="AlphaFoldDB" id="A0AAN8P629"/>
<comment type="caution">
    <text evidence="2">The sequence shown here is derived from an EMBL/GenBank/DDBJ whole genome shotgun (WGS) entry which is preliminary data.</text>
</comment>
<gene>
    <name evidence="2" type="ORF">RUM43_011948</name>
</gene>
<feature type="compositionally biased region" description="Basic and acidic residues" evidence="1">
    <location>
        <begin position="262"/>
        <end position="279"/>
    </location>
</feature>
<name>A0AAN8P629_POLSC</name>
<accession>A0AAN8P629</accession>
<evidence type="ECO:0000313" key="3">
    <source>
        <dbReference type="Proteomes" id="UP001372834"/>
    </source>
</evidence>
<evidence type="ECO:0000313" key="2">
    <source>
        <dbReference type="EMBL" id="KAK6634547.1"/>
    </source>
</evidence>
<organism evidence="2 3">
    <name type="scientific">Polyplax serrata</name>
    <name type="common">Common mouse louse</name>
    <dbReference type="NCBI Taxonomy" id="468196"/>
    <lineage>
        <taxon>Eukaryota</taxon>
        <taxon>Metazoa</taxon>
        <taxon>Ecdysozoa</taxon>
        <taxon>Arthropoda</taxon>
        <taxon>Hexapoda</taxon>
        <taxon>Insecta</taxon>
        <taxon>Pterygota</taxon>
        <taxon>Neoptera</taxon>
        <taxon>Paraneoptera</taxon>
        <taxon>Psocodea</taxon>
        <taxon>Troctomorpha</taxon>
        <taxon>Phthiraptera</taxon>
        <taxon>Anoplura</taxon>
        <taxon>Polyplacidae</taxon>
        <taxon>Polyplax</taxon>
    </lineage>
</organism>
<protein>
    <submittedName>
        <fullName evidence="2">Uncharacterized protein</fullName>
    </submittedName>
</protein>
<evidence type="ECO:0000256" key="1">
    <source>
        <dbReference type="SAM" id="MobiDB-lite"/>
    </source>
</evidence>
<reference evidence="2 3" key="1">
    <citation type="submission" date="2023-10" db="EMBL/GenBank/DDBJ databases">
        <title>Genomes of two closely related lineages of the louse Polyplax serrata with different host specificities.</title>
        <authorList>
            <person name="Martinu J."/>
            <person name="Tarabai H."/>
            <person name="Stefka J."/>
            <person name="Hypsa V."/>
        </authorList>
    </citation>
    <scope>NUCLEOTIDE SEQUENCE [LARGE SCALE GENOMIC DNA]</scope>
    <source>
        <strain evidence="2">HR10_N</strain>
    </source>
</reference>
<sequence>MLPLRPLKSVRAKSKSLKNCEPPDLTSQWKIAEKVENVAGLCGTMNVTAEISSALNASVKETKGRPMSTQPVELRFWSTEDRYDRVPGPTGMEFDSLVHRTDGTETLEPPETTSFPRLMGASFLLEKFGEIYFATSRRNHNAMARSEYPFCTLKDQTSLPIASAREHGEKETDVPAEGQFKRTAPLNASYNEHDELLLWSNEPRRCRGGETSSQVRFGEVYHDLCNTSDSSGQKRKFSDASSANKEFPNFDKMNRGIKKMRGKEIDDHRDGNRKEGNYE</sequence>
<feature type="region of interest" description="Disordered" evidence="1">
    <location>
        <begin position="227"/>
        <end position="279"/>
    </location>
</feature>
<proteinExistence type="predicted"/>
<dbReference type="Proteomes" id="UP001372834">
    <property type="component" value="Unassembled WGS sequence"/>
</dbReference>
<dbReference type="EMBL" id="JAWJWE010000005">
    <property type="protein sequence ID" value="KAK6634547.1"/>
    <property type="molecule type" value="Genomic_DNA"/>
</dbReference>